<dbReference type="Proteomes" id="UP000267517">
    <property type="component" value="Chromosome II"/>
</dbReference>
<evidence type="ECO:0000256" key="4">
    <source>
        <dbReference type="PROSITE-ProRule" id="PRU00335"/>
    </source>
</evidence>
<feature type="domain" description="HTH tetR-type" evidence="5">
    <location>
        <begin position="6"/>
        <end position="66"/>
    </location>
</feature>
<dbReference type="SUPFAM" id="SSF46689">
    <property type="entry name" value="Homeodomain-like"/>
    <property type="match status" value="1"/>
</dbReference>
<evidence type="ECO:0000256" key="1">
    <source>
        <dbReference type="ARBA" id="ARBA00023015"/>
    </source>
</evidence>
<dbReference type="PRINTS" id="PR00455">
    <property type="entry name" value="HTHTETR"/>
</dbReference>
<reference evidence="6 7" key="1">
    <citation type="submission" date="2017-05" db="EMBL/GenBank/DDBJ databases">
        <title>whole genome sequence of Prevotella melaninogenica GAI 07411.</title>
        <authorList>
            <person name="Kondo Y."/>
            <person name="Hoshino T."/>
        </authorList>
    </citation>
    <scope>NUCLEOTIDE SEQUENCE [LARGE SCALE GENOMIC DNA]</scope>
    <source>
        <strain evidence="6 7">GAI 07411</strain>
    </source>
</reference>
<evidence type="ECO:0000259" key="5">
    <source>
        <dbReference type="PROSITE" id="PS50977"/>
    </source>
</evidence>
<dbReference type="EMBL" id="AP018050">
    <property type="protein sequence ID" value="BBA29915.1"/>
    <property type="molecule type" value="Genomic_DNA"/>
</dbReference>
<name>A0A250KLG4_9BACT</name>
<keyword evidence="1" id="KW-0805">Transcription regulation</keyword>
<dbReference type="PANTHER" id="PTHR30055:SF234">
    <property type="entry name" value="HTH-TYPE TRANSCRIPTIONAL REGULATOR BETI"/>
    <property type="match status" value="1"/>
</dbReference>
<dbReference type="GO" id="GO:0003700">
    <property type="term" value="F:DNA-binding transcription factor activity"/>
    <property type="evidence" value="ECO:0007669"/>
    <property type="project" value="TreeGrafter"/>
</dbReference>
<accession>A0A250KLG4</accession>
<sequence>MKTLKEDVRSRIVMAARSEFVKCGYRKTSMRTISAKSGVVLGNIYNYFKTKDDILCAVLHPLLSVIGERMASHSKGEHEEKHLDFSPQRQKDFLKEMLRIIFLYKEELRLLLFESQGTSLENFRENFIDEQVAISKTYMEQVGTRVSPLFFRINASTWVTIIGEIVMNPDLRKEEVRQALAEYICYNTAGWQELIKQ</sequence>
<protein>
    <submittedName>
        <fullName evidence="6">TetR family transcriptional regulator</fullName>
    </submittedName>
</protein>
<dbReference type="OrthoDB" id="6430772at2"/>
<organism evidence="6 7">
    <name type="scientific">Prevotella melaninogenica</name>
    <dbReference type="NCBI Taxonomy" id="28132"/>
    <lineage>
        <taxon>Bacteria</taxon>
        <taxon>Pseudomonadati</taxon>
        <taxon>Bacteroidota</taxon>
        <taxon>Bacteroidia</taxon>
        <taxon>Bacteroidales</taxon>
        <taxon>Prevotellaceae</taxon>
        <taxon>Prevotella</taxon>
    </lineage>
</organism>
<dbReference type="RefSeq" id="WP_120175525.1">
    <property type="nucleotide sequence ID" value="NZ_AP018050.1"/>
</dbReference>
<dbReference type="Gene3D" id="1.10.357.10">
    <property type="entry name" value="Tetracycline Repressor, domain 2"/>
    <property type="match status" value="1"/>
</dbReference>
<evidence type="ECO:0000256" key="2">
    <source>
        <dbReference type="ARBA" id="ARBA00023125"/>
    </source>
</evidence>
<dbReference type="InterPro" id="IPR009057">
    <property type="entry name" value="Homeodomain-like_sf"/>
</dbReference>
<dbReference type="GO" id="GO:0000976">
    <property type="term" value="F:transcription cis-regulatory region binding"/>
    <property type="evidence" value="ECO:0007669"/>
    <property type="project" value="TreeGrafter"/>
</dbReference>
<evidence type="ECO:0000313" key="7">
    <source>
        <dbReference type="Proteomes" id="UP000267517"/>
    </source>
</evidence>
<evidence type="ECO:0000256" key="3">
    <source>
        <dbReference type="ARBA" id="ARBA00023163"/>
    </source>
</evidence>
<dbReference type="InterPro" id="IPR050109">
    <property type="entry name" value="HTH-type_TetR-like_transc_reg"/>
</dbReference>
<dbReference type="InterPro" id="IPR001647">
    <property type="entry name" value="HTH_TetR"/>
</dbReference>
<dbReference type="PANTHER" id="PTHR30055">
    <property type="entry name" value="HTH-TYPE TRANSCRIPTIONAL REGULATOR RUTR"/>
    <property type="match status" value="1"/>
</dbReference>
<evidence type="ECO:0000313" key="6">
    <source>
        <dbReference type="EMBL" id="BBA29915.1"/>
    </source>
</evidence>
<feature type="DNA-binding region" description="H-T-H motif" evidence="4">
    <location>
        <begin position="29"/>
        <end position="48"/>
    </location>
</feature>
<gene>
    <name evidence="6" type="ORF">PMEL_200442</name>
</gene>
<keyword evidence="3" id="KW-0804">Transcription</keyword>
<dbReference type="PROSITE" id="PS50977">
    <property type="entry name" value="HTH_TETR_2"/>
    <property type="match status" value="1"/>
</dbReference>
<proteinExistence type="predicted"/>
<keyword evidence="2 4" id="KW-0238">DNA-binding</keyword>
<dbReference type="AlphaFoldDB" id="A0A250KLG4"/>
<dbReference type="Pfam" id="PF00440">
    <property type="entry name" value="TetR_N"/>
    <property type="match status" value="1"/>
</dbReference>